<dbReference type="Proteomes" id="UP001222087">
    <property type="component" value="Chromosome"/>
</dbReference>
<dbReference type="PANTHER" id="PTHR21621">
    <property type="entry name" value="RIBOSOMAL PROTEIN S6 MODIFICATION PROTEIN"/>
    <property type="match status" value="1"/>
</dbReference>
<gene>
    <name evidence="1" type="ORF">PXX05_13770</name>
</gene>
<reference evidence="1 2" key="1">
    <citation type="submission" date="2023-02" db="EMBL/GenBank/DDBJ databases">
        <title>Genome Sequence of L. cardiaca H63T.</title>
        <authorList>
            <person name="Lopez A.E."/>
            <person name="Cianciotto N.P."/>
        </authorList>
    </citation>
    <scope>NUCLEOTIDE SEQUENCE [LARGE SCALE GENOMIC DNA]</scope>
    <source>
        <strain evidence="1 2">H63</strain>
    </source>
</reference>
<name>A0ABY8AUZ3_9GAMM</name>
<keyword evidence="2" id="KW-1185">Reference proteome</keyword>
<dbReference type="RefSeq" id="WP_275088767.1">
    <property type="nucleotide sequence ID" value="NZ_CP119078.1"/>
</dbReference>
<dbReference type="Gene3D" id="3.30.470.20">
    <property type="entry name" value="ATP-grasp fold, B domain"/>
    <property type="match status" value="1"/>
</dbReference>
<dbReference type="PANTHER" id="PTHR21621:SF0">
    <property type="entry name" value="BETA-CITRYLGLUTAMATE SYNTHASE B-RELATED"/>
    <property type="match status" value="1"/>
</dbReference>
<evidence type="ECO:0000313" key="2">
    <source>
        <dbReference type="Proteomes" id="UP001222087"/>
    </source>
</evidence>
<organism evidence="1 2">
    <name type="scientific">Legionella cardiaca</name>
    <dbReference type="NCBI Taxonomy" id="1071983"/>
    <lineage>
        <taxon>Bacteria</taxon>
        <taxon>Pseudomonadati</taxon>
        <taxon>Pseudomonadota</taxon>
        <taxon>Gammaproteobacteria</taxon>
        <taxon>Legionellales</taxon>
        <taxon>Legionellaceae</taxon>
        <taxon>Legionella</taxon>
    </lineage>
</organism>
<dbReference type="SUPFAM" id="SSF56059">
    <property type="entry name" value="Glutathione synthetase ATP-binding domain-like"/>
    <property type="match status" value="1"/>
</dbReference>
<evidence type="ECO:0008006" key="3">
    <source>
        <dbReference type="Google" id="ProtNLM"/>
    </source>
</evidence>
<sequence>MKVLIVTEPDDMHAVLVKIALEKIDHHVKLLFIADQPTKQKNSVYINDNDFEWQSSDKYYLTKDNDYDVVWWRRVRKPYVPKAMIHPKDYRFAVRENSLFYESLIYNMAPNAWWINDKEVATRTNSKLLQLRIAGLCGMKVPTTLCSNNPKDIRHFLLKNEAAGVIYKPLCANFWFEEKQTKISYTTKIKFMDLPNNQLLQLVPGIFQKEIKKKYELRVTCFGDYLVAVKLNSQEHKDGYIDWRAIPRGIMAIEPYHLPSELARKIRLFMQKMGLVFGAFDFIVTPGNEYIFLEVNEQGQFLWIEEYNSELKMLDIFVNFLVSRARDFMWDSGKAVHTIERYRRQMEGIILQNMQRHVDLNRAKIHNEMEQP</sequence>
<proteinExistence type="predicted"/>
<evidence type="ECO:0000313" key="1">
    <source>
        <dbReference type="EMBL" id="WED42952.1"/>
    </source>
</evidence>
<protein>
    <recommendedName>
        <fullName evidence="3">Glutathione synthase/Ribosomal protein S6 modification enzyme (Glutaminyl transferase)</fullName>
    </recommendedName>
</protein>
<accession>A0ABY8AUZ3</accession>
<dbReference type="EMBL" id="CP119078">
    <property type="protein sequence ID" value="WED42952.1"/>
    <property type="molecule type" value="Genomic_DNA"/>
</dbReference>